<dbReference type="GO" id="GO:0005737">
    <property type="term" value="C:cytoplasm"/>
    <property type="evidence" value="ECO:0007669"/>
    <property type="project" value="UniProtKB-SubCell"/>
</dbReference>
<dbReference type="Proteomes" id="UP000229315">
    <property type="component" value="Unassembled WGS sequence"/>
</dbReference>
<dbReference type="EMBL" id="PFBH01000005">
    <property type="protein sequence ID" value="PIR85398.1"/>
    <property type="molecule type" value="Genomic_DNA"/>
</dbReference>
<evidence type="ECO:0000259" key="5">
    <source>
        <dbReference type="Pfam" id="PF01765"/>
    </source>
</evidence>
<dbReference type="GO" id="GO:0006415">
    <property type="term" value="P:translational termination"/>
    <property type="evidence" value="ECO:0007669"/>
    <property type="project" value="UniProtKB-UniRule"/>
</dbReference>
<dbReference type="CDD" id="cd00520">
    <property type="entry name" value="RRF"/>
    <property type="match status" value="1"/>
</dbReference>
<dbReference type="AlphaFoldDB" id="A0A2H0UG57"/>
<keyword evidence="4" id="KW-0175">Coiled coil</keyword>
<dbReference type="PANTHER" id="PTHR20982">
    <property type="entry name" value="RIBOSOME RECYCLING FACTOR"/>
    <property type="match status" value="1"/>
</dbReference>
<evidence type="ECO:0000256" key="4">
    <source>
        <dbReference type="SAM" id="Coils"/>
    </source>
</evidence>
<dbReference type="Gene3D" id="3.30.1360.40">
    <property type="match status" value="1"/>
</dbReference>
<evidence type="ECO:0000256" key="1">
    <source>
        <dbReference type="ARBA" id="ARBA00005912"/>
    </source>
</evidence>
<feature type="coiled-coil region" evidence="4">
    <location>
        <begin position="152"/>
        <end position="183"/>
    </location>
</feature>
<accession>A0A2H0UG57</accession>
<gene>
    <name evidence="3" type="primary">frr</name>
    <name evidence="6" type="ORF">COU15_01045</name>
</gene>
<evidence type="ECO:0000313" key="7">
    <source>
        <dbReference type="Proteomes" id="UP000229315"/>
    </source>
</evidence>
<dbReference type="InterPro" id="IPR036191">
    <property type="entry name" value="RRF_sf"/>
</dbReference>
<keyword evidence="2 3" id="KW-0648">Protein biosynthesis</keyword>
<proteinExistence type="inferred from homology"/>
<dbReference type="Pfam" id="PF01765">
    <property type="entry name" value="RRF"/>
    <property type="match status" value="1"/>
</dbReference>
<protein>
    <recommendedName>
        <fullName evidence="3">Ribosome-recycling factor</fullName>
        <shortName evidence="3">RRF</shortName>
    </recommendedName>
    <alternativeName>
        <fullName evidence="3">Ribosome-releasing factor</fullName>
    </alternativeName>
</protein>
<dbReference type="InterPro" id="IPR023584">
    <property type="entry name" value="Ribosome_recyc_fac_dom"/>
</dbReference>
<dbReference type="GO" id="GO:0043023">
    <property type="term" value="F:ribosomal large subunit binding"/>
    <property type="evidence" value="ECO:0007669"/>
    <property type="project" value="TreeGrafter"/>
</dbReference>
<name>A0A2H0UG57_9BACT</name>
<dbReference type="FunFam" id="3.30.1360.40:FF:000001">
    <property type="entry name" value="Ribosome-recycling factor"/>
    <property type="match status" value="1"/>
</dbReference>
<dbReference type="InterPro" id="IPR002661">
    <property type="entry name" value="Ribosome_recyc_fac"/>
</dbReference>
<organism evidence="6 7">
    <name type="scientific">Candidatus Kaiserbacteria bacterium CG10_big_fil_rev_8_21_14_0_10_45_20</name>
    <dbReference type="NCBI Taxonomy" id="1974607"/>
    <lineage>
        <taxon>Bacteria</taxon>
        <taxon>Candidatus Kaiseribacteriota</taxon>
    </lineage>
</organism>
<dbReference type="PANTHER" id="PTHR20982:SF3">
    <property type="entry name" value="MITOCHONDRIAL RIBOSOME RECYCLING FACTOR PSEUDO 1"/>
    <property type="match status" value="1"/>
</dbReference>
<dbReference type="SUPFAM" id="SSF55194">
    <property type="entry name" value="Ribosome recycling factor, RRF"/>
    <property type="match status" value="1"/>
</dbReference>
<evidence type="ECO:0000256" key="3">
    <source>
        <dbReference type="HAMAP-Rule" id="MF_00040"/>
    </source>
</evidence>
<dbReference type="NCBIfam" id="TIGR00496">
    <property type="entry name" value="frr"/>
    <property type="match status" value="1"/>
</dbReference>
<sequence length="183" mass="20220">MTYDTSELKKGIIESQEWLKQELTGLRTGRATPALLDSVSLEVYGSRMKLNQIASVLVEDARTLYISPYDASQVKAIEKAITLADLGVSAGSDEKGIRVSFPELTVERREQLIKVLKGKLEDARIAVRGKRADAIQTIDKKEKAGEMGEDEARGAKDEVQKLVDEANKALEEIANKKEKELTS</sequence>
<reference evidence="7" key="1">
    <citation type="submission" date="2017-09" db="EMBL/GenBank/DDBJ databases">
        <title>Depth-based differentiation of microbial function through sediment-hosted aquifers and enrichment of novel symbionts in the deep terrestrial subsurface.</title>
        <authorList>
            <person name="Probst A.J."/>
            <person name="Ladd B."/>
            <person name="Jarett J.K."/>
            <person name="Geller-Mcgrath D.E."/>
            <person name="Sieber C.M.K."/>
            <person name="Emerson J.B."/>
            <person name="Anantharaman K."/>
            <person name="Thomas B.C."/>
            <person name="Malmstrom R."/>
            <person name="Stieglmeier M."/>
            <person name="Klingl A."/>
            <person name="Woyke T."/>
            <person name="Ryan C.M."/>
            <person name="Banfield J.F."/>
        </authorList>
    </citation>
    <scope>NUCLEOTIDE SEQUENCE [LARGE SCALE GENOMIC DNA]</scope>
</reference>
<evidence type="ECO:0000256" key="2">
    <source>
        <dbReference type="ARBA" id="ARBA00022917"/>
    </source>
</evidence>
<feature type="domain" description="Ribosome recycling factor" evidence="5">
    <location>
        <begin position="19"/>
        <end position="181"/>
    </location>
</feature>
<comment type="caution">
    <text evidence="6">The sequence shown here is derived from an EMBL/GenBank/DDBJ whole genome shotgun (WGS) entry which is preliminary data.</text>
</comment>
<comment type="subcellular location">
    <subcellularLocation>
        <location evidence="3">Cytoplasm</location>
    </subcellularLocation>
</comment>
<evidence type="ECO:0000313" key="6">
    <source>
        <dbReference type="EMBL" id="PIR85398.1"/>
    </source>
</evidence>
<comment type="function">
    <text evidence="3">Responsible for the release of ribosomes from messenger RNA at the termination of protein biosynthesis. May increase the efficiency of translation by recycling ribosomes from one round of translation to another.</text>
</comment>
<dbReference type="Gene3D" id="1.10.132.20">
    <property type="entry name" value="Ribosome-recycling factor"/>
    <property type="match status" value="1"/>
</dbReference>
<dbReference type="HAMAP" id="MF_00040">
    <property type="entry name" value="RRF"/>
    <property type="match status" value="1"/>
</dbReference>
<keyword evidence="3" id="KW-0963">Cytoplasm</keyword>
<comment type="similarity">
    <text evidence="1 3">Belongs to the RRF family.</text>
</comment>